<dbReference type="InterPro" id="IPR010920">
    <property type="entry name" value="LSM_dom_sf"/>
</dbReference>
<keyword evidence="9" id="KW-0694">RNA-binding</keyword>
<dbReference type="CDD" id="cd01730">
    <property type="entry name" value="LSm3"/>
    <property type="match status" value="1"/>
</dbReference>
<evidence type="ECO:0000256" key="13">
    <source>
        <dbReference type="ARBA" id="ARBA00023274"/>
    </source>
</evidence>
<protein>
    <recommendedName>
        <fullName evidence="3">uroporphyrinogen-III C-methyltransferase</fullName>
        <ecNumber evidence="3">2.1.1.107</ecNumber>
    </recommendedName>
</protein>
<evidence type="ECO:0000256" key="7">
    <source>
        <dbReference type="ARBA" id="ARBA00022691"/>
    </source>
</evidence>
<dbReference type="InterPro" id="IPR034105">
    <property type="entry name" value="Lsm3"/>
</dbReference>
<keyword evidence="5" id="KW-0507">mRNA processing</keyword>
<evidence type="ECO:0000256" key="11">
    <source>
        <dbReference type="ARBA" id="ARBA00023242"/>
    </source>
</evidence>
<name>A0A1Y5I8A8_OSTTA</name>
<dbReference type="GO" id="GO:0005681">
    <property type="term" value="C:spliceosomal complex"/>
    <property type="evidence" value="ECO:0007669"/>
    <property type="project" value="UniProtKB-KW"/>
</dbReference>
<evidence type="ECO:0000256" key="10">
    <source>
        <dbReference type="ARBA" id="ARBA00023187"/>
    </source>
</evidence>
<evidence type="ECO:0000256" key="15">
    <source>
        <dbReference type="SAM" id="MobiDB-lite"/>
    </source>
</evidence>
<dbReference type="InterPro" id="IPR006366">
    <property type="entry name" value="CobA/CysG_C"/>
</dbReference>
<dbReference type="InterPro" id="IPR014777">
    <property type="entry name" value="4pyrrole_Mease_sub1"/>
</dbReference>
<dbReference type="SMART" id="SM00651">
    <property type="entry name" value="Sm"/>
    <property type="match status" value="1"/>
</dbReference>
<dbReference type="InterPro" id="IPR001163">
    <property type="entry name" value="Sm_dom_euk/arc"/>
</dbReference>
<feature type="domain" description="Sm" evidence="16">
    <location>
        <begin position="406"/>
        <end position="491"/>
    </location>
</feature>
<organism evidence="17">
    <name type="scientific">Ostreococcus tauri</name>
    <name type="common">Marine green alga</name>
    <dbReference type="NCBI Taxonomy" id="70448"/>
    <lineage>
        <taxon>Eukaryota</taxon>
        <taxon>Viridiplantae</taxon>
        <taxon>Chlorophyta</taxon>
        <taxon>Mamiellophyceae</taxon>
        <taxon>Mamiellales</taxon>
        <taxon>Bathycoccaceae</taxon>
        <taxon>Ostreococcus</taxon>
    </lineage>
</organism>
<keyword evidence="11" id="KW-0539">Nucleus</keyword>
<evidence type="ECO:0000256" key="12">
    <source>
        <dbReference type="ARBA" id="ARBA00023244"/>
    </source>
</evidence>
<dbReference type="PANTHER" id="PTHR45790">
    <property type="entry name" value="SIROHEME SYNTHASE-RELATED"/>
    <property type="match status" value="1"/>
</dbReference>
<keyword evidence="4 17" id="KW-0489">Methyltransferase</keyword>
<dbReference type="GO" id="GO:0032259">
    <property type="term" value="P:methylation"/>
    <property type="evidence" value="ECO:0007669"/>
    <property type="project" value="UniProtKB-KW"/>
</dbReference>
<keyword evidence="8" id="KW-0747">Spliceosome</keyword>
<dbReference type="GO" id="GO:0003723">
    <property type="term" value="F:RNA binding"/>
    <property type="evidence" value="ECO:0007669"/>
    <property type="project" value="UniProtKB-KW"/>
</dbReference>
<sequence>MPRATPRIGFDVIARASGCVDARRARRARAWRPRASAGGGDDDAARADDGDDVADVVRTARAGVGGIEWATTSTREDARDGATTAARVCIVGCGPGDPGLLTLRAFQLMRRADVVLYDRLVSNEILNLVRTEARMVYVGKRAGFHTRTQEEIHALLSAFAERGALILRLKGGDPLVFGRGGEEFEFLREKNPDVRVEVVPGITAASGVGSELGIPLTHRGVATSVRLLTGHLREGAHERGEDPVDFAVTSADADTTLVVYMGLGTLPRLSEKLIESGFPRDAPAVAVERGTTVDERRVFSSIEHLPEAARECELVSPTLIIIGKTCVLSPHWPYAAGVRVGVDGVPRWIASSGSVRAPEDLNDWRAWLDVDLNCTRHESPAKVIHADVPTLTRPRAMAEDDAAVREPLDLIRLALDERVYVKLRGDREARGRLHAYDQHLNMILGEVEETITSTETDEETFEEFTKTTKRRVPYLFIRGDAVTLVSPPLRN</sequence>
<dbReference type="Gene3D" id="2.30.30.100">
    <property type="match status" value="1"/>
</dbReference>
<dbReference type="InterPro" id="IPR035996">
    <property type="entry name" value="4pyrrol_Methylase_sf"/>
</dbReference>
<evidence type="ECO:0000256" key="9">
    <source>
        <dbReference type="ARBA" id="ARBA00022884"/>
    </source>
</evidence>
<comment type="similarity">
    <text evidence="2">Belongs to the snRNP Sm proteins family.</text>
</comment>
<dbReference type="Pfam" id="PF00590">
    <property type="entry name" value="TP_methylase"/>
    <property type="match status" value="1"/>
</dbReference>
<dbReference type="GO" id="GO:0000398">
    <property type="term" value="P:mRNA splicing, via spliceosome"/>
    <property type="evidence" value="ECO:0007669"/>
    <property type="project" value="InterPro"/>
</dbReference>
<dbReference type="NCBIfam" id="NF004790">
    <property type="entry name" value="PRK06136.1"/>
    <property type="match status" value="1"/>
</dbReference>
<dbReference type="Gene3D" id="3.30.950.10">
    <property type="entry name" value="Methyltransferase, Cobalt-precorrin-4 Transmethylase, Domain 2"/>
    <property type="match status" value="1"/>
</dbReference>
<evidence type="ECO:0000256" key="1">
    <source>
        <dbReference type="ARBA" id="ARBA00004123"/>
    </source>
</evidence>
<dbReference type="Gene3D" id="3.40.1010.10">
    <property type="entry name" value="Cobalt-precorrin-4 Transmethylase, Domain 1"/>
    <property type="match status" value="1"/>
</dbReference>
<dbReference type="EMBL" id="KZ155785">
    <property type="protein sequence ID" value="OUS45810.1"/>
    <property type="molecule type" value="Genomic_DNA"/>
</dbReference>
<dbReference type="FunFam" id="2.30.30.100:FF:000007">
    <property type="entry name" value="U6 snRNA-associated Sm-like protein LSm3"/>
    <property type="match status" value="1"/>
</dbReference>
<evidence type="ECO:0000256" key="2">
    <source>
        <dbReference type="ARBA" id="ARBA00006850"/>
    </source>
</evidence>
<dbReference type="InterPro" id="IPR047575">
    <property type="entry name" value="Sm"/>
</dbReference>
<evidence type="ECO:0000256" key="8">
    <source>
        <dbReference type="ARBA" id="ARBA00022728"/>
    </source>
</evidence>
<keyword evidence="7" id="KW-0949">S-adenosyl-L-methionine</keyword>
<comment type="function">
    <text evidence="14">Component of LSM protein complexes, which are involved in RNA processing. Component of the cytoplasmic LSM1-LSM7 complex which is involved in mRNA degradation by promoting decapping and leading to accurate 5'-3' mRNA decay. The cytoplasmic LSM1-LSM7 complex regulates developmental gene expression by the decapping of specific development-related transcripts. Component of the nuclear LSM2-LSM8 complex which is involved splicing nuclear mRNAs. LSM2-LSM8 binds directly to the U6 small nuclear RNAs (snRNAs) and is essential for accurate splicing of selected development-related mRNAs through the stabilization of the spliceosomal U6 snRNA. Plays a critical role in the regulation of development-related gene expression.</text>
</comment>
<dbReference type="FunFam" id="3.40.1010.10:FF:000001">
    <property type="entry name" value="Siroheme synthase"/>
    <property type="match status" value="1"/>
</dbReference>
<comment type="subcellular location">
    <subcellularLocation>
        <location evidence="1">Nucleus</location>
    </subcellularLocation>
</comment>
<proteinExistence type="inferred from homology"/>
<dbReference type="eggNOG" id="KOG1527">
    <property type="taxonomic scope" value="Eukaryota"/>
</dbReference>
<evidence type="ECO:0000256" key="6">
    <source>
        <dbReference type="ARBA" id="ARBA00022679"/>
    </source>
</evidence>
<evidence type="ECO:0000256" key="14">
    <source>
        <dbReference type="ARBA" id="ARBA00054684"/>
    </source>
</evidence>
<dbReference type="NCBIfam" id="TIGR01469">
    <property type="entry name" value="cobA_cysG_Cterm"/>
    <property type="match status" value="1"/>
</dbReference>
<feature type="region of interest" description="Disordered" evidence="15">
    <location>
        <begin position="30"/>
        <end position="50"/>
    </location>
</feature>
<evidence type="ECO:0000313" key="17">
    <source>
        <dbReference type="EMBL" id="OUS45810.1"/>
    </source>
</evidence>
<dbReference type="Proteomes" id="UP000195557">
    <property type="component" value="Unassembled WGS sequence"/>
</dbReference>
<gene>
    <name evidence="17" type="ORF">BE221DRAFT_75723</name>
</gene>
<keyword evidence="6" id="KW-0808">Transferase</keyword>
<evidence type="ECO:0000256" key="5">
    <source>
        <dbReference type="ARBA" id="ARBA00022664"/>
    </source>
</evidence>
<keyword evidence="10" id="KW-0508">mRNA splicing</keyword>
<keyword evidence="13" id="KW-0687">Ribonucleoprotein</keyword>
<dbReference type="GO" id="GO:0019354">
    <property type="term" value="P:siroheme biosynthetic process"/>
    <property type="evidence" value="ECO:0007669"/>
    <property type="project" value="InterPro"/>
</dbReference>
<dbReference type="InterPro" id="IPR000878">
    <property type="entry name" value="4pyrrol_Mease"/>
</dbReference>
<dbReference type="GO" id="GO:0004851">
    <property type="term" value="F:uroporphyrin-III C-methyltransferase activity"/>
    <property type="evidence" value="ECO:0007669"/>
    <property type="project" value="UniProtKB-EC"/>
</dbReference>
<reference evidence="17" key="1">
    <citation type="submission" date="2017-04" db="EMBL/GenBank/DDBJ databases">
        <title>Population genomics of picophytoplankton unveils novel chromosome hypervariability.</title>
        <authorList>
            <consortium name="DOE Joint Genome Institute"/>
            <person name="Blanc-Mathieu R."/>
            <person name="Krasovec M."/>
            <person name="Hebrard M."/>
            <person name="Yau S."/>
            <person name="Desgranges E."/>
            <person name="Martin J."/>
            <person name="Schackwitz W."/>
            <person name="Kuo A."/>
            <person name="Salin G."/>
            <person name="Donnadieu C."/>
            <person name="Desdevises Y."/>
            <person name="Sanchez-Ferandin S."/>
            <person name="Moreau H."/>
            <person name="Rivals E."/>
            <person name="Grigoriev I.V."/>
            <person name="Grimsley N."/>
            <person name="Eyre-Walker A."/>
            <person name="Piganeau G."/>
        </authorList>
    </citation>
    <scope>NUCLEOTIDE SEQUENCE [LARGE SCALE GENOMIC DNA]</scope>
    <source>
        <strain evidence="17">RCC 1115</strain>
    </source>
</reference>
<dbReference type="AlphaFoldDB" id="A0A1Y5I8A8"/>
<dbReference type="GO" id="GO:0120115">
    <property type="term" value="C:Lsm2-8 complex"/>
    <property type="evidence" value="ECO:0007669"/>
    <property type="project" value="UniProtKB-ARBA"/>
</dbReference>
<dbReference type="InterPro" id="IPR050161">
    <property type="entry name" value="Siro_Cobalamin_biosynth"/>
</dbReference>
<dbReference type="InterPro" id="IPR014776">
    <property type="entry name" value="4pyrrole_Mease_sub2"/>
</dbReference>
<dbReference type="CDD" id="cd11642">
    <property type="entry name" value="SUMT"/>
    <property type="match status" value="1"/>
</dbReference>
<evidence type="ECO:0000259" key="16">
    <source>
        <dbReference type="PROSITE" id="PS52002"/>
    </source>
</evidence>
<dbReference type="PROSITE" id="PS52002">
    <property type="entry name" value="SM"/>
    <property type="match status" value="1"/>
</dbReference>
<dbReference type="Pfam" id="PF01423">
    <property type="entry name" value="LSM"/>
    <property type="match status" value="1"/>
</dbReference>
<dbReference type="SUPFAM" id="SSF50182">
    <property type="entry name" value="Sm-like ribonucleoproteins"/>
    <property type="match status" value="1"/>
</dbReference>
<keyword evidence="12" id="KW-0627">Porphyrin biosynthesis</keyword>
<evidence type="ECO:0000256" key="3">
    <source>
        <dbReference type="ARBA" id="ARBA00012162"/>
    </source>
</evidence>
<dbReference type="SUPFAM" id="SSF53790">
    <property type="entry name" value="Tetrapyrrole methylase"/>
    <property type="match status" value="1"/>
</dbReference>
<dbReference type="EC" id="2.1.1.107" evidence="3"/>
<dbReference type="PANTHER" id="PTHR45790:SF3">
    <property type="entry name" value="S-ADENOSYL-L-METHIONINE-DEPENDENT UROPORPHYRINOGEN III METHYLTRANSFERASE, CHLOROPLASTIC"/>
    <property type="match status" value="1"/>
</dbReference>
<evidence type="ECO:0000256" key="4">
    <source>
        <dbReference type="ARBA" id="ARBA00022603"/>
    </source>
</evidence>
<accession>A0A1Y5I8A8</accession>